<dbReference type="PROSITE" id="PS51698">
    <property type="entry name" value="U_BOX"/>
    <property type="match status" value="1"/>
</dbReference>
<comment type="subunit">
    <text evidence="14">Homotetramer.</text>
</comment>
<protein>
    <recommendedName>
        <fullName evidence="14">Pre-mRNA-processing factor 19</fullName>
        <ecNumber evidence="14">2.3.2.27</ecNumber>
    </recommendedName>
</protein>
<dbReference type="InterPro" id="IPR036322">
    <property type="entry name" value="WD40_repeat_dom_sf"/>
</dbReference>
<dbReference type="GO" id="GO:0070534">
    <property type="term" value="P:protein K63-linked ubiquitination"/>
    <property type="evidence" value="ECO:0007669"/>
    <property type="project" value="UniProtKB-UniRule"/>
</dbReference>
<keyword evidence="8" id="KW-0677">Repeat</keyword>
<keyword evidence="17" id="KW-1185">Reference proteome</keyword>
<dbReference type="SUPFAM" id="SSF50978">
    <property type="entry name" value="WD40 repeat-like"/>
    <property type="match status" value="1"/>
</dbReference>
<dbReference type="UniPathway" id="UPA00143"/>
<gene>
    <name evidence="16" type="ORF">SCLCIDRAFT_21354</name>
</gene>
<evidence type="ECO:0000256" key="11">
    <source>
        <dbReference type="ARBA" id="ARBA00023187"/>
    </source>
</evidence>
<evidence type="ECO:0000256" key="2">
    <source>
        <dbReference type="ARBA" id="ARBA00004906"/>
    </source>
</evidence>
<dbReference type="EMBL" id="KN822014">
    <property type="protein sequence ID" value="KIM67004.1"/>
    <property type="molecule type" value="Genomic_DNA"/>
</dbReference>
<dbReference type="PANTHER" id="PTHR43995:SF1">
    <property type="entry name" value="PRE-MRNA-PROCESSING FACTOR 19"/>
    <property type="match status" value="1"/>
</dbReference>
<dbReference type="InterPro" id="IPR003613">
    <property type="entry name" value="Ubox_domain"/>
</dbReference>
<evidence type="ECO:0000256" key="4">
    <source>
        <dbReference type="ARBA" id="ARBA00022574"/>
    </source>
</evidence>
<dbReference type="CDD" id="cd16656">
    <property type="entry name" value="RING-Ubox_PRP19"/>
    <property type="match status" value="1"/>
</dbReference>
<evidence type="ECO:0000256" key="9">
    <source>
        <dbReference type="ARBA" id="ARBA00022763"/>
    </source>
</evidence>
<dbReference type="GO" id="GO:0061630">
    <property type="term" value="F:ubiquitin protein ligase activity"/>
    <property type="evidence" value="ECO:0007669"/>
    <property type="project" value="UniProtKB-UniRule"/>
</dbReference>
<proteinExistence type="inferred from homology"/>
<dbReference type="InterPro" id="IPR013915">
    <property type="entry name" value="Prp19_cc"/>
</dbReference>
<evidence type="ECO:0000313" key="17">
    <source>
        <dbReference type="Proteomes" id="UP000053989"/>
    </source>
</evidence>
<dbReference type="GO" id="GO:0000974">
    <property type="term" value="C:Prp19 complex"/>
    <property type="evidence" value="ECO:0007669"/>
    <property type="project" value="UniProtKB-UniRule"/>
</dbReference>
<dbReference type="GO" id="GO:0006281">
    <property type="term" value="P:DNA repair"/>
    <property type="evidence" value="ECO:0007669"/>
    <property type="project" value="UniProtKB-KW"/>
</dbReference>
<dbReference type="Proteomes" id="UP000053989">
    <property type="component" value="Unassembled WGS sequence"/>
</dbReference>
<dbReference type="PANTHER" id="PTHR43995">
    <property type="entry name" value="PRE-MRNA-PROCESSING FACTOR 19"/>
    <property type="match status" value="1"/>
</dbReference>
<dbReference type="STRING" id="1036808.A0A0C3EFA3"/>
<dbReference type="GO" id="GO:0000398">
    <property type="term" value="P:mRNA splicing, via spliceosome"/>
    <property type="evidence" value="ECO:0007669"/>
    <property type="project" value="InterPro"/>
</dbReference>
<dbReference type="SMART" id="SM00504">
    <property type="entry name" value="Ubox"/>
    <property type="match status" value="1"/>
</dbReference>
<evidence type="ECO:0000256" key="5">
    <source>
        <dbReference type="ARBA" id="ARBA00022664"/>
    </source>
</evidence>
<keyword evidence="10 14" id="KW-0833">Ubl conjugation pathway</keyword>
<comment type="subcellular location">
    <subcellularLocation>
        <location evidence="1 14">Nucleus</location>
    </subcellularLocation>
</comment>
<dbReference type="InterPro" id="IPR055340">
    <property type="entry name" value="RING-Ubox_PRP19"/>
</dbReference>
<evidence type="ECO:0000313" key="16">
    <source>
        <dbReference type="EMBL" id="KIM67004.1"/>
    </source>
</evidence>
<dbReference type="Gene3D" id="3.30.40.10">
    <property type="entry name" value="Zinc/RING finger domain, C3HC4 (zinc finger)"/>
    <property type="match status" value="1"/>
</dbReference>
<evidence type="ECO:0000256" key="6">
    <source>
        <dbReference type="ARBA" id="ARBA00022679"/>
    </source>
</evidence>
<dbReference type="OrthoDB" id="687049at2759"/>
<evidence type="ECO:0000256" key="12">
    <source>
        <dbReference type="ARBA" id="ARBA00023204"/>
    </source>
</evidence>
<comment type="similarity">
    <text evidence="3 14">Belongs to the WD repeat PRP19 family.</text>
</comment>
<keyword evidence="9 14" id="KW-0227">DNA damage</keyword>
<dbReference type="AlphaFoldDB" id="A0A0C3EFA3"/>
<name>A0A0C3EFA3_9AGAM</name>
<dbReference type="EC" id="2.3.2.27" evidence="14"/>
<reference evidence="16 17" key="1">
    <citation type="submission" date="2014-04" db="EMBL/GenBank/DDBJ databases">
        <authorList>
            <consortium name="DOE Joint Genome Institute"/>
            <person name="Kuo A."/>
            <person name="Kohler A."/>
            <person name="Nagy L.G."/>
            <person name="Floudas D."/>
            <person name="Copeland A."/>
            <person name="Barry K.W."/>
            <person name="Cichocki N."/>
            <person name="Veneault-Fourrey C."/>
            <person name="LaButti K."/>
            <person name="Lindquist E.A."/>
            <person name="Lipzen A."/>
            <person name="Lundell T."/>
            <person name="Morin E."/>
            <person name="Murat C."/>
            <person name="Sun H."/>
            <person name="Tunlid A."/>
            <person name="Henrissat B."/>
            <person name="Grigoriev I.V."/>
            <person name="Hibbett D.S."/>
            <person name="Martin F."/>
            <person name="Nordberg H.P."/>
            <person name="Cantor M.N."/>
            <person name="Hua S.X."/>
        </authorList>
    </citation>
    <scope>NUCLEOTIDE SEQUENCE [LARGE SCALE GENOMIC DNA]</scope>
    <source>
        <strain evidence="16 17">Foug A</strain>
    </source>
</reference>
<evidence type="ECO:0000256" key="1">
    <source>
        <dbReference type="ARBA" id="ARBA00004123"/>
    </source>
</evidence>
<dbReference type="HOGENOM" id="CLU_023894_0_1_1"/>
<dbReference type="InterPro" id="IPR013083">
    <property type="entry name" value="Znf_RING/FYVE/PHD"/>
</dbReference>
<dbReference type="Gene3D" id="2.130.10.10">
    <property type="entry name" value="YVTN repeat-like/Quinoprotein amine dehydrogenase"/>
    <property type="match status" value="1"/>
</dbReference>
<keyword evidence="5 14" id="KW-0507">mRNA processing</keyword>
<keyword evidence="12 14" id="KW-0234">DNA repair</keyword>
<keyword evidence="6 14" id="KW-0808">Transferase</keyword>
<evidence type="ECO:0000256" key="7">
    <source>
        <dbReference type="ARBA" id="ARBA00022728"/>
    </source>
</evidence>
<evidence type="ECO:0000256" key="10">
    <source>
        <dbReference type="ARBA" id="ARBA00022786"/>
    </source>
</evidence>
<dbReference type="InParanoid" id="A0A0C3EFA3"/>
<keyword evidence="7 14" id="KW-0747">Spliceosome</keyword>
<organism evidence="16 17">
    <name type="scientific">Scleroderma citrinum Foug A</name>
    <dbReference type="NCBI Taxonomy" id="1036808"/>
    <lineage>
        <taxon>Eukaryota</taxon>
        <taxon>Fungi</taxon>
        <taxon>Dikarya</taxon>
        <taxon>Basidiomycota</taxon>
        <taxon>Agaricomycotina</taxon>
        <taxon>Agaricomycetes</taxon>
        <taxon>Agaricomycetidae</taxon>
        <taxon>Boletales</taxon>
        <taxon>Sclerodermatineae</taxon>
        <taxon>Sclerodermataceae</taxon>
        <taxon>Scleroderma</taxon>
    </lineage>
</organism>
<dbReference type="SUPFAM" id="SSF57850">
    <property type="entry name" value="RING/U-box"/>
    <property type="match status" value="1"/>
</dbReference>
<keyword evidence="4" id="KW-0853">WD repeat</keyword>
<evidence type="ECO:0000256" key="3">
    <source>
        <dbReference type="ARBA" id="ARBA00006388"/>
    </source>
</evidence>
<dbReference type="FunCoup" id="A0A0C3EFA3">
    <property type="interactions" value="662"/>
</dbReference>
<comment type="catalytic activity">
    <reaction evidence="14">
        <text>S-ubiquitinyl-[E2 ubiquitin-conjugating enzyme]-L-cysteine + [acceptor protein]-L-lysine = [E2 ubiquitin-conjugating enzyme]-L-cysteine + N(6)-ubiquitinyl-[acceptor protein]-L-lysine.</text>
        <dbReference type="EC" id="2.3.2.27"/>
    </reaction>
</comment>
<dbReference type="Pfam" id="PF00400">
    <property type="entry name" value="WD40"/>
    <property type="match status" value="1"/>
</dbReference>
<reference evidence="17" key="2">
    <citation type="submission" date="2015-01" db="EMBL/GenBank/DDBJ databases">
        <title>Evolutionary Origins and Diversification of the Mycorrhizal Mutualists.</title>
        <authorList>
            <consortium name="DOE Joint Genome Institute"/>
            <consortium name="Mycorrhizal Genomics Consortium"/>
            <person name="Kohler A."/>
            <person name="Kuo A."/>
            <person name="Nagy L.G."/>
            <person name="Floudas D."/>
            <person name="Copeland A."/>
            <person name="Barry K.W."/>
            <person name="Cichocki N."/>
            <person name="Veneault-Fourrey C."/>
            <person name="LaButti K."/>
            <person name="Lindquist E.A."/>
            <person name="Lipzen A."/>
            <person name="Lundell T."/>
            <person name="Morin E."/>
            <person name="Murat C."/>
            <person name="Riley R."/>
            <person name="Ohm R."/>
            <person name="Sun H."/>
            <person name="Tunlid A."/>
            <person name="Henrissat B."/>
            <person name="Grigoriev I.V."/>
            <person name="Hibbett D.S."/>
            <person name="Martin F."/>
        </authorList>
    </citation>
    <scope>NUCLEOTIDE SEQUENCE [LARGE SCALE GENOMIC DNA]</scope>
    <source>
        <strain evidence="17">Foug A</strain>
    </source>
</reference>
<accession>A0A0C3EFA3</accession>
<keyword evidence="11 14" id="KW-0508">mRNA splicing</keyword>
<dbReference type="GO" id="GO:0005737">
    <property type="term" value="C:cytoplasm"/>
    <property type="evidence" value="ECO:0007669"/>
    <property type="project" value="TreeGrafter"/>
</dbReference>
<dbReference type="GO" id="GO:0071006">
    <property type="term" value="C:U2-type catalytic step 1 spliceosome"/>
    <property type="evidence" value="ECO:0007669"/>
    <property type="project" value="TreeGrafter"/>
</dbReference>
<evidence type="ECO:0000256" key="14">
    <source>
        <dbReference type="RuleBase" id="RU367101"/>
    </source>
</evidence>
<dbReference type="SMART" id="SM00320">
    <property type="entry name" value="WD40"/>
    <property type="match status" value="5"/>
</dbReference>
<comment type="pathway">
    <text evidence="2 14">Protein modification; protein ubiquitination.</text>
</comment>
<dbReference type="Pfam" id="PF08606">
    <property type="entry name" value="Prp19"/>
    <property type="match status" value="1"/>
</dbReference>
<evidence type="ECO:0000259" key="15">
    <source>
        <dbReference type="PROSITE" id="PS51698"/>
    </source>
</evidence>
<sequence length="509" mass="55198">MFFCGISGEPPQDAVVSAKSGHVYERRLILKYINDNGTDPLTGEKLEESDLLTIKADPKAAPPRPPAASSIPVLLQTLQNEWDALVLETFALKQQYNNTRQELSYALYSQDAASRVIARLIRERDAAREALANVKASMNVTSAPTDVEMAEEDGTTGTPQEGALPKDIIDEIDSTQQALSITRKKRKVPSGYTSPADVKNFTTKHTISSLHSPSPAGMTSIALSRLSPGQFLTGGNDKVVQLYDRGTDKVLASPKGHTKHVNHVAFCERDGEPTLVLSAGADKIARVWAHDAASDEYQSRATIRTHKGDLTGLGVHPTSTLVALSSLDRTYSLHELSGFTQVYHSAAFDDPFTALGIHPDGALLALGTPTSKIQICDVRTGGVAASISPPESITGPFTINTLSFSENGYHLLAPDSLSSITIWDLRKMKVAHSIALGDSFKVNRVLYDWSAQYLGVAGNEGVRLYAHKTWEELARFDDLTEVTDISFGEQGKELWATSGREVKILGLLE</sequence>
<evidence type="ECO:0000256" key="8">
    <source>
        <dbReference type="ARBA" id="ARBA00022737"/>
    </source>
</evidence>
<dbReference type="InterPro" id="IPR038959">
    <property type="entry name" value="Prp19"/>
</dbReference>
<feature type="domain" description="U-box" evidence="15">
    <location>
        <begin position="1"/>
        <end position="71"/>
    </location>
</feature>
<evidence type="ECO:0000256" key="13">
    <source>
        <dbReference type="ARBA" id="ARBA00023242"/>
    </source>
</evidence>
<dbReference type="InterPro" id="IPR015943">
    <property type="entry name" value="WD40/YVTN_repeat-like_dom_sf"/>
</dbReference>
<dbReference type="InterPro" id="IPR001680">
    <property type="entry name" value="WD40_rpt"/>
</dbReference>
<keyword evidence="13 14" id="KW-0539">Nucleus</keyword>
<comment type="function">
    <text evidence="14">Ubiquitin-protein ligase which is mainly involved pre-mRNA splicing and DNA repair. Required for pre-mRNA splicing as component of the spliceosome.</text>
</comment>
<dbReference type="FunFam" id="3.30.40.10:FF:000027">
    <property type="entry name" value="Pre-mRNA-processing factor 19, putative"/>
    <property type="match status" value="1"/>
</dbReference>